<dbReference type="RefSeq" id="WP_134761454.1">
    <property type="nucleotide sequence ID" value="NZ_SOZD01000002.1"/>
</dbReference>
<protein>
    <recommendedName>
        <fullName evidence="2">Cytochrome P460 domain-containing protein</fullName>
    </recommendedName>
</protein>
<dbReference type="OrthoDB" id="9779283at2"/>
<dbReference type="EMBL" id="SOZD01000002">
    <property type="protein sequence ID" value="TFF25284.1"/>
    <property type="molecule type" value="Genomic_DNA"/>
</dbReference>
<gene>
    <name evidence="3" type="ORF">E3C22_07900</name>
</gene>
<evidence type="ECO:0000313" key="3">
    <source>
        <dbReference type="EMBL" id="TFF25284.1"/>
    </source>
</evidence>
<dbReference type="PROSITE" id="PS51257">
    <property type="entry name" value="PROKAR_LIPOPROTEIN"/>
    <property type="match status" value="1"/>
</dbReference>
<accession>A0A4Y8RR30</accession>
<dbReference type="Pfam" id="PF16694">
    <property type="entry name" value="Cytochrome_P460"/>
    <property type="match status" value="1"/>
</dbReference>
<dbReference type="InterPro" id="IPR036280">
    <property type="entry name" value="Multihaem_cyt_sf"/>
</dbReference>
<dbReference type="InterPro" id="IPR032033">
    <property type="entry name" value="Cytochrome_P460"/>
</dbReference>
<feature type="chain" id="PRO_5021306318" description="Cytochrome P460 domain-containing protein" evidence="1">
    <location>
        <begin position="25"/>
        <end position="1019"/>
    </location>
</feature>
<feature type="signal peptide" evidence="1">
    <location>
        <begin position="1"/>
        <end position="24"/>
    </location>
</feature>
<reference evidence="3 4" key="1">
    <citation type="submission" date="2019-03" db="EMBL/GenBank/DDBJ databases">
        <title>Jiella endophytica sp. nov., a novel endophytic bacterium isolated from root of Ficus microcarpa Linn. f.</title>
        <authorList>
            <person name="Tuo L."/>
        </authorList>
    </citation>
    <scope>NUCLEOTIDE SEQUENCE [LARGE SCALE GENOMIC DNA]</scope>
    <source>
        <strain evidence="3 4">CBS5Q-3</strain>
    </source>
</reference>
<evidence type="ECO:0000256" key="1">
    <source>
        <dbReference type="SAM" id="SignalP"/>
    </source>
</evidence>
<dbReference type="InterPro" id="IPR038142">
    <property type="entry name" value="Cytochrome_P460_sp"/>
</dbReference>
<sequence length="1019" mass="109183">MSGRITGGLLALAIGISASSSATAACSALQDTPQVPTDLSLCQKLEPVVKRPAALPLNEYEEALNQYFGHFCHRDAKAGWVRDKYVRDTGPYVANLAGGTWSGKDFGTHAPVVIWYSPDFVKWLKVARPADEAARPAEEPPVPDGAMIVKEMYPAPAALCAKEDPLMLKPTSGAAFMVRDAEASHDGWYWGWYGWSDDPKANIDWPPRPSNGLPYQGFGQYCLNCHASAVSNSTFSNLSNIEGEPGRPISFLSQDFALDLGAEPHHLALTELPPAVDDPKPSPGELNADVARLFDYVFASLPKPIDALQMPSASYDTVWVKEHRETTAKSQYLTSDQCVGCHDAGSTGLQFDMTRPAPVDQVHNPDGTKLINMSPYGTWRNSPMGLAGRDPIFFSQLASETQSFHPDVSPEVQSICLGCHGIQGQRQFQLDDHLKTGSCPDFERAMADAVPYPPGNPSAKLADFGALARDGISCTACHHAIFKDADVAEANGSPANRCVLDRQDQLNPKNLAEGFARTFTGSYFVGPADQLKGPFEHPKQVPMKNALGITPGHDDSFLKSDLCGSCHTVHLPVLDRGKLLGYTFEQTTYPEWAFSDYRTGVTANGELPLGAGPKAESCQGCHMKSKDDAGNPLVSKIASIQEHSSFPEVENGLGPDVLDLERRANFALHTLVGLNVFLIEMADQFPDFLGIAVQDPMLVSKGIDNIVTTRNKMLENAEGLSASIAVTSLSEDAGHLKAKVQIASKVGHKFPSGVGFRRAFVEFRALDAEGKALWTSGGTNGAGVIVNGKGEPLPGELWWTPDCSARIAPLERRHQPHYQTISSEDEAQIYQELVSTPAPSGAPSCGHDAAPAGQLTTSFLSICSHVKDNRILPSGYLPFEQRVRIANALGSKGEALAEDTGSVGVGDDPDYVTGGGDTITYDIETAKLSGPVASVEATLYYQAIPPFYLQDRFCTAKGTDRDRLAYLTSKLELADTLAADWKLKMVSAACSKSPAGGAGKTGADAAKGSAVNASAVCPQ</sequence>
<name>A0A4Y8RR30_9HYPH</name>
<keyword evidence="1" id="KW-0732">Signal</keyword>
<evidence type="ECO:0000259" key="2">
    <source>
        <dbReference type="Pfam" id="PF16694"/>
    </source>
</evidence>
<dbReference type="SUPFAM" id="SSF48695">
    <property type="entry name" value="Multiheme cytochromes"/>
    <property type="match status" value="1"/>
</dbReference>
<dbReference type="Proteomes" id="UP000298179">
    <property type="component" value="Unassembled WGS sequence"/>
</dbReference>
<comment type="caution">
    <text evidence="3">The sequence shown here is derived from an EMBL/GenBank/DDBJ whole genome shotgun (WGS) entry which is preliminary data.</text>
</comment>
<keyword evidence="4" id="KW-1185">Reference proteome</keyword>
<organism evidence="3 4">
    <name type="scientific">Jiella endophytica</name>
    <dbReference type="NCBI Taxonomy" id="2558362"/>
    <lineage>
        <taxon>Bacteria</taxon>
        <taxon>Pseudomonadati</taxon>
        <taxon>Pseudomonadota</taxon>
        <taxon>Alphaproteobacteria</taxon>
        <taxon>Hyphomicrobiales</taxon>
        <taxon>Aurantimonadaceae</taxon>
        <taxon>Jiella</taxon>
    </lineage>
</organism>
<dbReference type="Gene3D" id="1.10.1130.10">
    <property type="entry name" value="Flavocytochrome C3, Chain A"/>
    <property type="match status" value="1"/>
</dbReference>
<evidence type="ECO:0000313" key="4">
    <source>
        <dbReference type="Proteomes" id="UP000298179"/>
    </source>
</evidence>
<dbReference type="AlphaFoldDB" id="A0A4Y8RR30"/>
<dbReference type="Gene3D" id="3.50.70.20">
    <property type="entry name" value="Cytochrome P460"/>
    <property type="match status" value="1"/>
</dbReference>
<feature type="domain" description="Cytochrome P460" evidence="2">
    <location>
        <begin position="133"/>
        <end position="230"/>
    </location>
</feature>
<proteinExistence type="predicted"/>